<accession>A0AAV8UC01</accession>
<dbReference type="Proteomes" id="UP001159364">
    <property type="component" value="Linkage Group LG08"/>
</dbReference>
<dbReference type="EMBL" id="JAIWQS010000008">
    <property type="protein sequence ID" value="KAJ8899931.1"/>
    <property type="molecule type" value="Genomic_DNA"/>
</dbReference>
<protein>
    <submittedName>
        <fullName evidence="1">Uncharacterized protein</fullName>
    </submittedName>
</protein>
<sequence>MLHNDGGLTNGSNGLIGVREYRMNSESDGYDTSVNKACWNSTSSVVLCWCFLFSAPEGQPYHLMLLPVVFHQYYHVNMKGHSCLYQMTYCQSTERSNIPWSGLNCQEYKTSPNQSYLLEFEPTKERLWVTCMILI</sequence>
<comment type="caution">
    <text evidence="1">The sequence shown here is derived from an EMBL/GenBank/DDBJ whole genome shotgun (WGS) entry which is preliminary data.</text>
</comment>
<keyword evidence="2" id="KW-1185">Reference proteome</keyword>
<organism evidence="1 2">
    <name type="scientific">Erythroxylum novogranatense</name>
    <dbReference type="NCBI Taxonomy" id="1862640"/>
    <lineage>
        <taxon>Eukaryota</taxon>
        <taxon>Viridiplantae</taxon>
        <taxon>Streptophyta</taxon>
        <taxon>Embryophyta</taxon>
        <taxon>Tracheophyta</taxon>
        <taxon>Spermatophyta</taxon>
        <taxon>Magnoliopsida</taxon>
        <taxon>eudicotyledons</taxon>
        <taxon>Gunneridae</taxon>
        <taxon>Pentapetalae</taxon>
        <taxon>rosids</taxon>
        <taxon>fabids</taxon>
        <taxon>Malpighiales</taxon>
        <taxon>Erythroxylaceae</taxon>
        <taxon>Erythroxylum</taxon>
    </lineage>
</organism>
<proteinExistence type="predicted"/>
<evidence type="ECO:0000313" key="1">
    <source>
        <dbReference type="EMBL" id="KAJ8899931.1"/>
    </source>
</evidence>
<evidence type="ECO:0000313" key="2">
    <source>
        <dbReference type="Proteomes" id="UP001159364"/>
    </source>
</evidence>
<reference evidence="1 2" key="1">
    <citation type="submission" date="2021-09" db="EMBL/GenBank/DDBJ databases">
        <title>Genomic insights and catalytic innovation underlie evolution of tropane alkaloids biosynthesis.</title>
        <authorList>
            <person name="Wang Y.-J."/>
            <person name="Tian T."/>
            <person name="Huang J.-P."/>
            <person name="Huang S.-X."/>
        </authorList>
    </citation>
    <scope>NUCLEOTIDE SEQUENCE [LARGE SCALE GENOMIC DNA]</scope>
    <source>
        <strain evidence="1">KIB-2018</strain>
        <tissue evidence="1">Leaf</tissue>
    </source>
</reference>
<name>A0AAV8UC01_9ROSI</name>
<dbReference type="AlphaFoldDB" id="A0AAV8UC01"/>
<gene>
    <name evidence="1" type="ORF">K2173_019636</name>
</gene>